<organism evidence="2 3">
    <name type="scientific">Propionigenium maris DSM 9537</name>
    <dbReference type="NCBI Taxonomy" id="1123000"/>
    <lineage>
        <taxon>Bacteria</taxon>
        <taxon>Fusobacteriati</taxon>
        <taxon>Fusobacteriota</taxon>
        <taxon>Fusobacteriia</taxon>
        <taxon>Fusobacteriales</taxon>
        <taxon>Fusobacteriaceae</taxon>
        <taxon>Propionigenium</taxon>
    </lineage>
</organism>
<proteinExistence type="predicted"/>
<gene>
    <name evidence="2" type="ORF">PM10SUCC1_28270</name>
</gene>
<dbReference type="RefSeq" id="WP_281836869.1">
    <property type="nucleotide sequence ID" value="NZ_BSDY01000016.1"/>
</dbReference>
<dbReference type="Proteomes" id="UP001144471">
    <property type="component" value="Unassembled WGS sequence"/>
</dbReference>
<reference evidence="2" key="1">
    <citation type="submission" date="2022-12" db="EMBL/GenBank/DDBJ databases">
        <title>Reference genome sequencing for broad-spectrum identification of bacterial and archaeal isolates by mass spectrometry.</title>
        <authorList>
            <person name="Sekiguchi Y."/>
            <person name="Tourlousse D.M."/>
        </authorList>
    </citation>
    <scope>NUCLEOTIDE SEQUENCE</scope>
    <source>
        <strain evidence="2">10succ1</strain>
    </source>
</reference>
<dbReference type="GO" id="GO:0003697">
    <property type="term" value="F:single-stranded DNA binding"/>
    <property type="evidence" value="ECO:0007669"/>
    <property type="project" value="InterPro"/>
</dbReference>
<comment type="caution">
    <text evidence="2">The sequence shown here is derived from an EMBL/GenBank/DDBJ whole genome shotgun (WGS) entry which is preliminary data.</text>
</comment>
<name>A0A9W6GMQ1_9FUSO</name>
<dbReference type="InterPro" id="IPR013610">
    <property type="entry name" value="ArdC_N"/>
</dbReference>
<keyword evidence="3" id="KW-1185">Reference proteome</keyword>
<dbReference type="EMBL" id="BSDY01000016">
    <property type="protein sequence ID" value="GLI57313.1"/>
    <property type="molecule type" value="Genomic_DNA"/>
</dbReference>
<feature type="domain" description="N-terminal" evidence="1">
    <location>
        <begin position="43"/>
        <end position="122"/>
    </location>
</feature>
<accession>A0A9W6GMQ1</accession>
<evidence type="ECO:0000313" key="3">
    <source>
        <dbReference type="Proteomes" id="UP001144471"/>
    </source>
</evidence>
<evidence type="ECO:0000313" key="2">
    <source>
        <dbReference type="EMBL" id="GLI57313.1"/>
    </source>
</evidence>
<evidence type="ECO:0000259" key="1">
    <source>
        <dbReference type="Pfam" id="PF08401"/>
    </source>
</evidence>
<dbReference type="AlphaFoldDB" id="A0A9W6GMQ1"/>
<sequence>MVRQHTKEEKREVFRKQMDELKGGIEDKIQDFLDNSEELNKFIEFRRKHFHSYSLNNSLLIFRQYQKATYVAGYKKWSELGYKVKKGSKALAILIPLIKNEENKDTGEVERRLYGYKKGNVFDISQVEATEMAQELPNIDVGIKATKDISYTPVQLFSATREFIEQYCPVIESKELGQAMGMTNGKEIFIKPTKNLMDMAGVLIHEFHHYYNHYKENRAELTKDLKETEAELCTLIFGSFFNLDIEGTYKYLAMYRKDRYLTYCFEKAYNTFIEILEGSENKVGLESILEAQSY</sequence>
<protein>
    <recommendedName>
        <fullName evidence="1">N-terminal domain-containing protein</fullName>
    </recommendedName>
</protein>
<dbReference type="Pfam" id="PF08401">
    <property type="entry name" value="ArdcN"/>
    <property type="match status" value="1"/>
</dbReference>